<dbReference type="AlphaFoldDB" id="A0A392MCU8"/>
<feature type="domain" description="FBD" evidence="1">
    <location>
        <begin position="124"/>
        <end position="196"/>
    </location>
</feature>
<evidence type="ECO:0000259" key="1">
    <source>
        <dbReference type="SMART" id="SM00579"/>
    </source>
</evidence>
<evidence type="ECO:0000313" key="3">
    <source>
        <dbReference type="Proteomes" id="UP000265520"/>
    </source>
</evidence>
<organism evidence="2 3">
    <name type="scientific">Trifolium medium</name>
    <dbReference type="NCBI Taxonomy" id="97028"/>
    <lineage>
        <taxon>Eukaryota</taxon>
        <taxon>Viridiplantae</taxon>
        <taxon>Streptophyta</taxon>
        <taxon>Embryophyta</taxon>
        <taxon>Tracheophyta</taxon>
        <taxon>Spermatophyta</taxon>
        <taxon>Magnoliopsida</taxon>
        <taxon>eudicotyledons</taxon>
        <taxon>Gunneridae</taxon>
        <taxon>Pentapetalae</taxon>
        <taxon>rosids</taxon>
        <taxon>fabids</taxon>
        <taxon>Fabales</taxon>
        <taxon>Fabaceae</taxon>
        <taxon>Papilionoideae</taxon>
        <taxon>50 kb inversion clade</taxon>
        <taxon>NPAAA clade</taxon>
        <taxon>Hologalegina</taxon>
        <taxon>IRL clade</taxon>
        <taxon>Trifolieae</taxon>
        <taxon>Trifolium</taxon>
    </lineage>
</organism>
<dbReference type="Pfam" id="PF08387">
    <property type="entry name" value="FBD"/>
    <property type="match status" value="1"/>
</dbReference>
<sequence length="201" mass="22899">MEDVQLGIIGNFDSMVEAFLDVFSSGESEYVDPVFDGLLVEPYCNISLQLRHSTSKWPLHAPVLNYPEFRYLEHLKFILPCFNSNLLVNVLKKCCMLQVLIIKSNMEEPSSLRTSEPLSTTVPICLKSHLTYIHIEGYQGFEDELTFAEYILQNGLVLETMLIFVDTSMDLMNKYCSVKRLLDIPRGSVKCQLKFDPAVSS</sequence>
<accession>A0A392MCU8</accession>
<protein>
    <submittedName>
        <fullName evidence="2">F-box/RNI/FBD-like domain protein</fullName>
    </submittedName>
</protein>
<proteinExistence type="predicted"/>
<dbReference type="Proteomes" id="UP000265520">
    <property type="component" value="Unassembled WGS sequence"/>
</dbReference>
<dbReference type="InterPro" id="IPR006566">
    <property type="entry name" value="FBD"/>
</dbReference>
<dbReference type="PANTHER" id="PTHR31900:SF30">
    <property type="entry name" value="SUPERFAMILY PROTEIN, PUTATIVE-RELATED"/>
    <property type="match status" value="1"/>
</dbReference>
<keyword evidence="3" id="KW-1185">Reference proteome</keyword>
<dbReference type="EMBL" id="LXQA010006255">
    <property type="protein sequence ID" value="MCH84094.1"/>
    <property type="molecule type" value="Genomic_DNA"/>
</dbReference>
<dbReference type="PANTHER" id="PTHR31900">
    <property type="entry name" value="F-BOX/RNI SUPERFAMILY PROTEIN-RELATED"/>
    <property type="match status" value="1"/>
</dbReference>
<reference evidence="2 3" key="1">
    <citation type="journal article" date="2018" name="Front. Plant Sci.">
        <title>Red Clover (Trifolium pratense) and Zigzag Clover (T. medium) - A Picture of Genomic Similarities and Differences.</title>
        <authorList>
            <person name="Dluhosova J."/>
            <person name="Istvanek J."/>
            <person name="Nedelnik J."/>
            <person name="Repkova J."/>
        </authorList>
    </citation>
    <scope>NUCLEOTIDE SEQUENCE [LARGE SCALE GENOMIC DNA]</scope>
    <source>
        <strain evidence="3">cv. 10/8</strain>
        <tissue evidence="2">Leaf</tissue>
    </source>
</reference>
<dbReference type="SMART" id="SM00579">
    <property type="entry name" value="FBD"/>
    <property type="match status" value="1"/>
</dbReference>
<evidence type="ECO:0000313" key="2">
    <source>
        <dbReference type="EMBL" id="MCH84094.1"/>
    </source>
</evidence>
<name>A0A392MCU8_9FABA</name>
<comment type="caution">
    <text evidence="2">The sequence shown here is derived from an EMBL/GenBank/DDBJ whole genome shotgun (WGS) entry which is preliminary data.</text>
</comment>
<dbReference type="InterPro" id="IPR050232">
    <property type="entry name" value="FBL13/AtMIF1-like"/>
</dbReference>
<gene>
    <name evidence="2" type="ORF">A2U01_0004925</name>
</gene>